<keyword evidence="2" id="KW-1185">Reference proteome</keyword>
<dbReference type="InterPro" id="IPR039498">
    <property type="entry name" value="NTP_transf_5"/>
</dbReference>
<sequence length="378" mass="44207">MPDLKISPELALLIEAALGGKSKLPFQIHQREVIWPKFTRLANWHQVRPLLLDHLQNGAEQPEIPVKHLAALKEFAMGQAVTNMAFLGISVRLYQQLIAADVKAFLMKGALWAWLLYDKPNQREFGDIDFFVKEEDVPQSLDTLKSSGFAPDAYRRYLLSKDALRQAYLDTDYQLPLEPVGEHTLQSLEVQWRPSYPRYCYDLTWEELSKDMIEVQMAGAAIHIPRMENQLLLMVIHHGGIEQWDKLKYMGDFVRLLRKHAGELDWDYIQNMTIKKGFNRLLMESLAMAHMLTGETFSSPNMADTVNAPSEHFRNAILTHWENERPVLKSKSWRIFTYNMRHRDNLSIKCAIIAAHLRYLTHWKLLWHKAFWYKQHRS</sequence>
<protein>
    <submittedName>
        <fullName evidence="1">Nucleotidyltransferase family protein</fullName>
    </submittedName>
</protein>
<proteinExistence type="predicted"/>
<organism evidence="1 2">
    <name type="scientific">Dyadobacter chenhuakuii</name>
    <dbReference type="NCBI Taxonomy" id="2909339"/>
    <lineage>
        <taxon>Bacteria</taxon>
        <taxon>Pseudomonadati</taxon>
        <taxon>Bacteroidota</taxon>
        <taxon>Cytophagia</taxon>
        <taxon>Cytophagales</taxon>
        <taxon>Spirosomataceae</taxon>
        <taxon>Dyadobacter</taxon>
    </lineage>
</organism>
<dbReference type="Pfam" id="PF14907">
    <property type="entry name" value="NTP_transf_5"/>
    <property type="match status" value="1"/>
</dbReference>
<name>A0ABY4XST5_9BACT</name>
<reference evidence="1" key="1">
    <citation type="submission" date="2022-06" db="EMBL/GenBank/DDBJ databases">
        <title>Novel species in genus Dyadobacter.</title>
        <authorList>
            <person name="Ma C."/>
        </authorList>
    </citation>
    <scope>NUCLEOTIDE SEQUENCE</scope>
    <source>
        <strain evidence="1">CY22</strain>
    </source>
</reference>
<gene>
    <name evidence="1" type="ORF">NFI80_12075</name>
</gene>
<dbReference type="Proteomes" id="UP001055420">
    <property type="component" value="Chromosome"/>
</dbReference>
<dbReference type="EMBL" id="CP098805">
    <property type="protein sequence ID" value="USJ33460.1"/>
    <property type="molecule type" value="Genomic_DNA"/>
</dbReference>
<evidence type="ECO:0000313" key="2">
    <source>
        <dbReference type="Proteomes" id="UP001055420"/>
    </source>
</evidence>
<dbReference type="RefSeq" id="WP_235162921.1">
    <property type="nucleotide sequence ID" value="NZ_CP098805.1"/>
</dbReference>
<evidence type="ECO:0000313" key="1">
    <source>
        <dbReference type="EMBL" id="USJ33460.1"/>
    </source>
</evidence>
<accession>A0ABY4XST5</accession>